<dbReference type="AlphaFoldDB" id="A0A366KBK8"/>
<feature type="domain" description="CobQ/CobB/MinD/ParA nucleotide binding" evidence="1">
    <location>
        <begin position="3"/>
        <end position="153"/>
    </location>
</feature>
<dbReference type="InterPro" id="IPR050678">
    <property type="entry name" value="DNA_Partitioning_ATPase"/>
</dbReference>
<dbReference type="PANTHER" id="PTHR13696:SF96">
    <property type="entry name" value="COBQ_COBB_MIND_PARA NUCLEOTIDE BINDING DOMAIN-CONTAINING PROTEIN"/>
    <property type="match status" value="1"/>
</dbReference>
<dbReference type="CDD" id="cd02042">
    <property type="entry name" value="ParAB_family"/>
    <property type="match status" value="1"/>
</dbReference>
<sequence>MIITIANAKGGVAKTTSAIYLACAASKDDQQVTVLDADIQSSASLWADTAETETPLPFRVDAANLSTFNRLHPSAADWVIVDAAPADKIMTAAIGVSDFVIIPTSDSPMDLQQVWAMISAIPEDTPTAVLIAKAQPRTTAFHETVEALKGQGVMTLEEHKEAGTIANVMRFSTAIPLRQDIKKALGTTPPHLYEYTELYLETLQIKEYLGL</sequence>
<evidence type="ECO:0000313" key="2">
    <source>
        <dbReference type="EMBL" id="RBP98757.1"/>
    </source>
</evidence>
<protein>
    <submittedName>
        <fullName evidence="2">Chromosome partitioning protein ParA</fullName>
    </submittedName>
</protein>
<reference evidence="2 3" key="1">
    <citation type="submission" date="2017-10" db="EMBL/GenBank/DDBJ databases">
        <title>Bifidobacterium xylocopum sp. nov. and Bifidobacterium aemilianum sp. nov., from the carpenter bee (Xylocopa violacea) digestive tract.</title>
        <authorList>
            <person name="Alberoni D."/>
            <person name="Baffoni L."/>
            <person name="Di Gioia D."/>
            <person name="Gaggia F."/>
            <person name="Biavati B."/>
        </authorList>
    </citation>
    <scope>NUCLEOTIDE SEQUENCE [LARGE SCALE GENOMIC DNA]</scope>
    <source>
        <strain evidence="2 3">XV2</strain>
    </source>
</reference>
<dbReference type="SUPFAM" id="SSF52540">
    <property type="entry name" value="P-loop containing nucleoside triphosphate hydrolases"/>
    <property type="match status" value="1"/>
</dbReference>
<accession>A0A366KBK8</accession>
<dbReference type="PANTHER" id="PTHR13696">
    <property type="entry name" value="P-LOOP CONTAINING NUCLEOSIDE TRIPHOSPHATE HYDROLASE"/>
    <property type="match status" value="1"/>
</dbReference>
<name>A0A366KBK8_9BIFI</name>
<dbReference type="Pfam" id="PF01656">
    <property type="entry name" value="CbiA"/>
    <property type="match status" value="1"/>
</dbReference>
<dbReference type="Gene3D" id="3.40.50.300">
    <property type="entry name" value="P-loop containing nucleotide triphosphate hydrolases"/>
    <property type="match status" value="1"/>
</dbReference>
<evidence type="ECO:0000313" key="3">
    <source>
        <dbReference type="Proteomes" id="UP000252345"/>
    </source>
</evidence>
<dbReference type="InterPro" id="IPR002586">
    <property type="entry name" value="CobQ/CobB/MinD/ParA_Nub-bd_dom"/>
</dbReference>
<evidence type="ECO:0000259" key="1">
    <source>
        <dbReference type="Pfam" id="PF01656"/>
    </source>
</evidence>
<comment type="caution">
    <text evidence="2">The sequence shown here is derived from an EMBL/GenBank/DDBJ whole genome shotgun (WGS) entry which is preliminary data.</text>
</comment>
<gene>
    <name evidence="2" type="ORF">CRD59_07415</name>
</gene>
<dbReference type="InterPro" id="IPR027417">
    <property type="entry name" value="P-loop_NTPase"/>
</dbReference>
<proteinExistence type="predicted"/>
<keyword evidence="3" id="KW-1185">Reference proteome</keyword>
<organism evidence="2 3">
    <name type="scientific">Bifidobacterium xylocopae</name>
    <dbReference type="NCBI Taxonomy" id="2493119"/>
    <lineage>
        <taxon>Bacteria</taxon>
        <taxon>Bacillati</taxon>
        <taxon>Actinomycetota</taxon>
        <taxon>Actinomycetes</taxon>
        <taxon>Bifidobacteriales</taxon>
        <taxon>Bifidobacteriaceae</taxon>
        <taxon>Bifidobacterium</taxon>
    </lineage>
</organism>
<dbReference type="EMBL" id="PDCH01000024">
    <property type="protein sequence ID" value="RBP98757.1"/>
    <property type="molecule type" value="Genomic_DNA"/>
</dbReference>
<dbReference type="RefSeq" id="WP_113854052.1">
    <property type="nucleotide sequence ID" value="NZ_PDCH01000024.1"/>
</dbReference>
<dbReference type="OrthoDB" id="9804460at2"/>
<dbReference type="Proteomes" id="UP000252345">
    <property type="component" value="Unassembled WGS sequence"/>
</dbReference>